<evidence type="ECO:0000313" key="5">
    <source>
        <dbReference type="Proteomes" id="UP000033116"/>
    </source>
</evidence>
<dbReference type="PATRIC" id="fig|1434115.4.peg.1991"/>
<dbReference type="AlphaFoldDB" id="A0A0E3RCH3"/>
<name>A0A0E3RCH3_METMZ</name>
<comment type="similarity">
    <text evidence="1">Belongs to the CapA family.</text>
</comment>
<dbReference type="HOGENOM" id="CLU_038823_2_1_2"/>
<keyword evidence="2" id="KW-0812">Transmembrane</keyword>
<dbReference type="EMBL" id="CP009511">
    <property type="protein sequence ID" value="AKB61549.1"/>
    <property type="molecule type" value="Genomic_DNA"/>
</dbReference>
<proteinExistence type="inferred from homology"/>
<evidence type="ECO:0000256" key="2">
    <source>
        <dbReference type="SAM" id="Phobius"/>
    </source>
</evidence>
<feature type="domain" description="Capsule synthesis protein CapA" evidence="3">
    <location>
        <begin position="5"/>
        <end position="229"/>
    </location>
</feature>
<feature type="transmembrane region" description="Helical" evidence="2">
    <location>
        <begin position="322"/>
        <end position="342"/>
    </location>
</feature>
<dbReference type="GeneID" id="24864763"/>
<dbReference type="Proteomes" id="UP000033116">
    <property type="component" value="Chromosome"/>
</dbReference>
<evidence type="ECO:0000256" key="1">
    <source>
        <dbReference type="ARBA" id="ARBA00005662"/>
    </source>
</evidence>
<sequence length="352" mass="39907">MSLLELYAVGDICLQTKGAVHPFRNVMEIFKNRDILFGNLEVVLSDEGKKAKKAFVLNAPPENVKFLKEAQFNVLNIANNHILDLGVSGFRNTIDLLKENNLRFIGAGSDSSVSNFLIVEKNGLKIGFVGYTRGRFRVPEGILINKIKEEKIVKDIKDLKEKCDHVVVSLHWGIENVFYPSPDQIALAHSLIDNGAILILGHHPHVIQGIEKYKGGLISYSLGNFQFDSETFQETIILKVVFNEKGIENYNIIPVVIDENSVPAKAEEHNSKKILDLVSRISEPLISGGVDKGWWYSEIAPEYLSDNIKSYMIRIKRYGITHAFECAIWLITPFCLKCYFGLIRQRYLKRRV</sequence>
<reference evidence="4 5" key="1">
    <citation type="submission" date="2014-07" db="EMBL/GenBank/DDBJ databases">
        <title>Methanogenic archaea and the global carbon cycle.</title>
        <authorList>
            <person name="Henriksen J.R."/>
            <person name="Luke J."/>
            <person name="Reinhart S."/>
            <person name="Benedict M.N."/>
            <person name="Youngblut N.D."/>
            <person name="Metcalf M.E."/>
            <person name="Whitaker R.J."/>
            <person name="Metcalf W.W."/>
        </authorList>
    </citation>
    <scope>NUCLEOTIDE SEQUENCE [LARGE SCALE GENOMIC DNA]</scope>
    <source>
        <strain evidence="4 5">SarPi</strain>
    </source>
</reference>
<organism evidence="4 5">
    <name type="scientific">Methanosarcina mazei SarPi</name>
    <dbReference type="NCBI Taxonomy" id="1434115"/>
    <lineage>
        <taxon>Archaea</taxon>
        <taxon>Methanobacteriati</taxon>
        <taxon>Methanobacteriota</taxon>
        <taxon>Stenosarchaea group</taxon>
        <taxon>Methanomicrobia</taxon>
        <taxon>Methanosarcinales</taxon>
        <taxon>Methanosarcinaceae</taxon>
        <taxon>Methanosarcina</taxon>
    </lineage>
</organism>
<dbReference type="InterPro" id="IPR029052">
    <property type="entry name" value="Metallo-depent_PP-like"/>
</dbReference>
<dbReference type="CDD" id="cd07381">
    <property type="entry name" value="MPP_CapA"/>
    <property type="match status" value="1"/>
</dbReference>
<dbReference type="PANTHER" id="PTHR33393">
    <property type="entry name" value="POLYGLUTAMINE SYNTHESIS ACCESSORY PROTEIN RV0574C-RELATED"/>
    <property type="match status" value="1"/>
</dbReference>
<dbReference type="SMART" id="SM00854">
    <property type="entry name" value="PGA_cap"/>
    <property type="match status" value="1"/>
</dbReference>
<evidence type="ECO:0000313" key="4">
    <source>
        <dbReference type="EMBL" id="AKB61549.1"/>
    </source>
</evidence>
<keyword evidence="2" id="KW-0472">Membrane</keyword>
<evidence type="ECO:0000259" key="3">
    <source>
        <dbReference type="SMART" id="SM00854"/>
    </source>
</evidence>
<dbReference type="InterPro" id="IPR019079">
    <property type="entry name" value="Capsule_synth_CapA"/>
</dbReference>
<dbReference type="Pfam" id="PF09587">
    <property type="entry name" value="PGA_cap"/>
    <property type="match status" value="1"/>
</dbReference>
<gene>
    <name evidence="4" type="ORF">MSMAP_1564</name>
</gene>
<dbReference type="RefSeq" id="WP_048043266.1">
    <property type="nucleotide sequence ID" value="NZ_CP009511.1"/>
</dbReference>
<dbReference type="SUPFAM" id="SSF56300">
    <property type="entry name" value="Metallo-dependent phosphatases"/>
    <property type="match status" value="1"/>
</dbReference>
<keyword evidence="2" id="KW-1133">Transmembrane helix</keyword>
<dbReference type="InterPro" id="IPR052169">
    <property type="entry name" value="CW_Biosynth-Accessory"/>
</dbReference>
<accession>A0A0E3RCH3</accession>
<dbReference type="Gene3D" id="3.60.21.10">
    <property type="match status" value="1"/>
</dbReference>
<protein>
    <submittedName>
        <fullName evidence="4">Capsule biosynthesis protein capA</fullName>
    </submittedName>
</protein>
<dbReference type="PANTHER" id="PTHR33393:SF11">
    <property type="entry name" value="POLYGLUTAMINE SYNTHESIS ACCESSORY PROTEIN RV0574C-RELATED"/>
    <property type="match status" value="1"/>
</dbReference>